<proteinExistence type="inferred from homology"/>
<comment type="similarity">
    <text evidence="1 5">Belongs to the bacterial ribosomal protein bL32 family.</text>
</comment>
<dbReference type="AlphaFoldDB" id="A0A097KM54"/>
<dbReference type="GO" id="GO:0006412">
    <property type="term" value="P:translation"/>
    <property type="evidence" value="ECO:0007669"/>
    <property type="project" value="UniProtKB-UniRule"/>
</dbReference>
<evidence type="ECO:0000256" key="4">
    <source>
        <dbReference type="ARBA" id="ARBA00035280"/>
    </source>
</evidence>
<geneLocation type="chloroplast" evidence="6"/>
<reference evidence="7" key="2">
    <citation type="journal article" date="2014" name="Mitochondrial DNA">
        <title>The complete sequence of the chloroplast genome of the green microalga Lobosphaera (Parietochloris) incisa.</title>
        <authorList>
            <person name="Tourasse N.J."/>
            <person name="Barbi T."/>
            <person name="Waterhouse J.C."/>
            <person name="Shtaida N."/>
            <person name="Leu S."/>
            <person name="Boussiba S."/>
            <person name="Purton S."/>
            <person name="Vallon O."/>
        </authorList>
    </citation>
    <scope>NUCLEOTIDE SEQUENCE</scope>
    <source>
        <strain evidence="7">SAG 2468</strain>
    </source>
</reference>
<keyword evidence="2 5" id="KW-0689">Ribosomal protein</keyword>
<dbReference type="InterPro" id="IPR011332">
    <property type="entry name" value="Ribosomal_zn-bd"/>
</dbReference>
<dbReference type="GO" id="GO:0009507">
    <property type="term" value="C:chloroplast"/>
    <property type="evidence" value="ECO:0007669"/>
    <property type="project" value="UniProtKB-SubCell"/>
</dbReference>
<accession>A0A097KM54</accession>
<dbReference type="PANTHER" id="PTHR36083">
    <property type="entry name" value="50S RIBOSOMAL PROTEIN L32, CHLOROPLASTIC"/>
    <property type="match status" value="1"/>
</dbReference>
<reference evidence="6" key="1">
    <citation type="journal article" date="2014" name="BMC Evol. Biol.">
        <title>Chloroplast phylogenomic analysis resolves deep-level relationships within the green algal class Trebouxiophyceae.</title>
        <authorList>
            <person name="Lemieux C."/>
            <person name="Otis C."/>
            <person name="Turmel M."/>
        </authorList>
    </citation>
    <scope>NUCLEOTIDE SEQUENCE</scope>
</reference>
<name>A0A097KM54_9CHLO</name>
<evidence type="ECO:0000256" key="2">
    <source>
        <dbReference type="ARBA" id="ARBA00022980"/>
    </source>
</evidence>
<dbReference type="InterPro" id="IPR044958">
    <property type="entry name" value="Ribosomal_bL32_plant/cyanobact"/>
</dbReference>
<comment type="subcellular location">
    <subcellularLocation>
        <location evidence="5">Plastid</location>
        <location evidence="5">Chloroplast</location>
    </subcellularLocation>
</comment>
<dbReference type="SUPFAM" id="SSF57829">
    <property type="entry name" value="Zn-binding ribosomal proteins"/>
    <property type="match status" value="1"/>
</dbReference>
<keyword evidence="3 5" id="KW-0687">Ribonucleoprotein</keyword>
<dbReference type="HAMAP" id="MF_00340">
    <property type="entry name" value="Ribosomal_bL32"/>
    <property type="match status" value="1"/>
</dbReference>
<protein>
    <recommendedName>
        <fullName evidence="4 5">Large ribosomal subunit protein bL32c</fullName>
    </recommendedName>
</protein>
<dbReference type="PANTHER" id="PTHR36083:SF1">
    <property type="entry name" value="LARGE RIBOSOMAL SUBUNIT PROTEIN BL32C"/>
    <property type="match status" value="1"/>
</dbReference>
<sequence length="64" mass="7563">MKYNFLFTKEIIFMAVPKKRISKSKKNIRKTNWKKKALKQTQKSFSLAKSVLNKLISSKKESEL</sequence>
<gene>
    <name evidence="5 6" type="primary">rpl32</name>
    <name evidence="7" type="ORF">LOBIN_cp058</name>
</gene>
<dbReference type="GO" id="GO:0003735">
    <property type="term" value="F:structural constituent of ribosome"/>
    <property type="evidence" value="ECO:0007669"/>
    <property type="project" value="InterPro"/>
</dbReference>
<evidence type="ECO:0000256" key="3">
    <source>
        <dbReference type="ARBA" id="ARBA00023274"/>
    </source>
</evidence>
<dbReference type="Pfam" id="PF01783">
    <property type="entry name" value="Ribosomal_L32p"/>
    <property type="match status" value="1"/>
</dbReference>
<dbReference type="InterPro" id="IPR002677">
    <property type="entry name" value="Ribosomal_bL32"/>
</dbReference>
<keyword evidence="6" id="KW-0934">Plastid</keyword>
<dbReference type="GeneID" id="22159401"/>
<keyword evidence="6" id="KW-0150">Chloroplast</keyword>
<organism evidence="6">
    <name type="scientific">Lobosphaera incisa</name>
    <dbReference type="NCBI Taxonomy" id="312850"/>
    <lineage>
        <taxon>Eukaryota</taxon>
        <taxon>Viridiplantae</taxon>
        <taxon>Chlorophyta</taxon>
        <taxon>core chlorophytes</taxon>
        <taxon>Trebouxiophyceae</taxon>
        <taxon>Trebouxiales</taxon>
        <taxon>Trebouxiaceae</taxon>
        <taxon>Lobosphaera</taxon>
    </lineage>
</organism>
<evidence type="ECO:0000313" key="6">
    <source>
        <dbReference type="EMBL" id="AIT94258.1"/>
    </source>
</evidence>
<dbReference type="EMBL" id="KM821265">
    <property type="protein sequence ID" value="AIY30191.1"/>
    <property type="molecule type" value="Genomic_DNA"/>
</dbReference>
<evidence type="ECO:0000256" key="5">
    <source>
        <dbReference type="HAMAP-Rule" id="MF_00340"/>
    </source>
</evidence>
<dbReference type="GO" id="GO:0015934">
    <property type="term" value="C:large ribosomal subunit"/>
    <property type="evidence" value="ECO:0007669"/>
    <property type="project" value="InterPro"/>
</dbReference>
<dbReference type="RefSeq" id="YP_009105527.1">
    <property type="nucleotide sequence ID" value="NC_025533.1"/>
</dbReference>
<dbReference type="EMBL" id="KM462871">
    <property type="protein sequence ID" value="AIT94258.1"/>
    <property type="molecule type" value="Genomic_DNA"/>
</dbReference>
<evidence type="ECO:0000256" key="1">
    <source>
        <dbReference type="ARBA" id="ARBA00008560"/>
    </source>
</evidence>
<evidence type="ECO:0000313" key="7">
    <source>
        <dbReference type="EMBL" id="AIY30191.1"/>
    </source>
</evidence>